<dbReference type="AlphaFoldDB" id="A0A4Y2LY10"/>
<dbReference type="OrthoDB" id="6416117at2759"/>
<evidence type="ECO:0000256" key="1">
    <source>
        <dbReference type="SAM" id="Phobius"/>
    </source>
</evidence>
<keyword evidence="1" id="KW-1133">Transmembrane helix</keyword>
<sequence>MNGIPKDPIENRDPSTKNDVKILHVGRRIAFHDVATGRPSIAPFRHATHTGRRPACGSLRIVMINAFHNNFLLDFEKQSMWSTWSLFFLLWIGFVWIMFTSSSDASRAPRLQLQLPLFKQSCAAKEVKCVDDCSFLCVETGARCVGGVCVLEPEPLECNADKGGIVMLTNEFARQWICLCTDATFWSGEDCNKLHPDVCEYGIFLYEGRDNFTCLCPFPYRLIHVNDKPHCIEKHVANFFPEESSTRKKNIGSSVVVQP</sequence>
<proteinExistence type="predicted"/>
<keyword evidence="3" id="KW-1185">Reference proteome</keyword>
<dbReference type="Proteomes" id="UP000499080">
    <property type="component" value="Unassembled WGS sequence"/>
</dbReference>
<comment type="caution">
    <text evidence="2">The sequence shown here is derived from an EMBL/GenBank/DDBJ whole genome shotgun (WGS) entry which is preliminary data.</text>
</comment>
<dbReference type="Pfam" id="PF05006">
    <property type="entry name" value="PIF3"/>
    <property type="match status" value="1"/>
</dbReference>
<gene>
    <name evidence="2" type="ORF">AVEN_261791_1</name>
</gene>
<feature type="transmembrane region" description="Helical" evidence="1">
    <location>
        <begin position="81"/>
        <end position="99"/>
    </location>
</feature>
<name>A0A4Y2LY10_ARAVE</name>
<accession>A0A4Y2LY10</accession>
<keyword evidence="1" id="KW-0812">Transmembrane</keyword>
<dbReference type="EMBL" id="BGPR01006520">
    <property type="protein sequence ID" value="GBN19708.1"/>
    <property type="molecule type" value="Genomic_DNA"/>
</dbReference>
<dbReference type="InterPro" id="IPR007703">
    <property type="entry name" value="PIF3"/>
</dbReference>
<protein>
    <submittedName>
        <fullName evidence="2">Uncharacterized protein</fullName>
    </submittedName>
</protein>
<evidence type="ECO:0000313" key="3">
    <source>
        <dbReference type="Proteomes" id="UP000499080"/>
    </source>
</evidence>
<reference evidence="2 3" key="1">
    <citation type="journal article" date="2019" name="Sci. Rep.">
        <title>Orb-weaving spider Araneus ventricosus genome elucidates the spidroin gene catalogue.</title>
        <authorList>
            <person name="Kono N."/>
            <person name="Nakamura H."/>
            <person name="Ohtoshi R."/>
            <person name="Moran D.A.P."/>
            <person name="Shinohara A."/>
            <person name="Yoshida Y."/>
            <person name="Fujiwara M."/>
            <person name="Mori M."/>
            <person name="Tomita M."/>
            <person name="Arakawa K."/>
        </authorList>
    </citation>
    <scope>NUCLEOTIDE SEQUENCE [LARGE SCALE GENOMIC DNA]</scope>
</reference>
<evidence type="ECO:0000313" key="2">
    <source>
        <dbReference type="EMBL" id="GBN19708.1"/>
    </source>
</evidence>
<keyword evidence="1" id="KW-0472">Membrane</keyword>
<organism evidence="2 3">
    <name type="scientific">Araneus ventricosus</name>
    <name type="common">Orbweaver spider</name>
    <name type="synonym">Epeira ventricosa</name>
    <dbReference type="NCBI Taxonomy" id="182803"/>
    <lineage>
        <taxon>Eukaryota</taxon>
        <taxon>Metazoa</taxon>
        <taxon>Ecdysozoa</taxon>
        <taxon>Arthropoda</taxon>
        <taxon>Chelicerata</taxon>
        <taxon>Arachnida</taxon>
        <taxon>Araneae</taxon>
        <taxon>Araneomorphae</taxon>
        <taxon>Entelegynae</taxon>
        <taxon>Araneoidea</taxon>
        <taxon>Araneidae</taxon>
        <taxon>Araneus</taxon>
    </lineage>
</organism>